<dbReference type="EMBL" id="LXQA010833999">
    <property type="protein sequence ID" value="MCI73228.1"/>
    <property type="molecule type" value="Genomic_DNA"/>
</dbReference>
<dbReference type="Proteomes" id="UP000265520">
    <property type="component" value="Unassembled WGS sequence"/>
</dbReference>
<feature type="non-terminal residue" evidence="1">
    <location>
        <position position="1"/>
    </location>
</feature>
<name>A0A392UK14_9FABA</name>
<evidence type="ECO:0000313" key="2">
    <source>
        <dbReference type="Proteomes" id="UP000265520"/>
    </source>
</evidence>
<protein>
    <submittedName>
        <fullName evidence="1">Uncharacterized protein</fullName>
    </submittedName>
</protein>
<evidence type="ECO:0000313" key="1">
    <source>
        <dbReference type="EMBL" id="MCI73228.1"/>
    </source>
</evidence>
<reference evidence="1 2" key="1">
    <citation type="journal article" date="2018" name="Front. Plant Sci.">
        <title>Red Clover (Trifolium pratense) and Zigzag Clover (T. medium) - A Picture of Genomic Similarities and Differences.</title>
        <authorList>
            <person name="Dluhosova J."/>
            <person name="Istvanek J."/>
            <person name="Nedelnik J."/>
            <person name="Repkova J."/>
        </authorList>
    </citation>
    <scope>NUCLEOTIDE SEQUENCE [LARGE SCALE GENOMIC DNA]</scope>
    <source>
        <strain evidence="2">cv. 10/8</strain>
        <tissue evidence="1">Leaf</tissue>
    </source>
</reference>
<keyword evidence="2" id="KW-1185">Reference proteome</keyword>
<dbReference type="AlphaFoldDB" id="A0A392UK14"/>
<organism evidence="1 2">
    <name type="scientific">Trifolium medium</name>
    <dbReference type="NCBI Taxonomy" id="97028"/>
    <lineage>
        <taxon>Eukaryota</taxon>
        <taxon>Viridiplantae</taxon>
        <taxon>Streptophyta</taxon>
        <taxon>Embryophyta</taxon>
        <taxon>Tracheophyta</taxon>
        <taxon>Spermatophyta</taxon>
        <taxon>Magnoliopsida</taxon>
        <taxon>eudicotyledons</taxon>
        <taxon>Gunneridae</taxon>
        <taxon>Pentapetalae</taxon>
        <taxon>rosids</taxon>
        <taxon>fabids</taxon>
        <taxon>Fabales</taxon>
        <taxon>Fabaceae</taxon>
        <taxon>Papilionoideae</taxon>
        <taxon>50 kb inversion clade</taxon>
        <taxon>NPAAA clade</taxon>
        <taxon>Hologalegina</taxon>
        <taxon>IRL clade</taxon>
        <taxon>Trifolieae</taxon>
        <taxon>Trifolium</taxon>
    </lineage>
</organism>
<accession>A0A392UK14</accession>
<comment type="caution">
    <text evidence="1">The sequence shown here is derived from an EMBL/GenBank/DDBJ whole genome shotgun (WGS) entry which is preliminary data.</text>
</comment>
<proteinExistence type="predicted"/>
<sequence>RIIFEFNVVSSSGYTYLQLLKVFRGSDRLQNKKSSELDIFRVHFFRT</sequence>